<dbReference type="InterPro" id="IPR000845">
    <property type="entry name" value="Nucleoside_phosphorylase_d"/>
</dbReference>
<dbReference type="Proteomes" id="UP000003422">
    <property type="component" value="Unassembled WGS sequence"/>
</dbReference>
<comment type="similarity">
    <text evidence="1">Belongs to the PNP/UDP phosphorylase family.</text>
</comment>
<dbReference type="EC" id="2.4.2.3" evidence="2"/>
<evidence type="ECO:0000256" key="3">
    <source>
        <dbReference type="ARBA" id="ARBA00021980"/>
    </source>
</evidence>
<accession>G4D1Y4</accession>
<dbReference type="eggNOG" id="COG2820">
    <property type="taxonomic scope" value="Bacteria"/>
</dbReference>
<dbReference type="PANTHER" id="PTHR43691">
    <property type="entry name" value="URIDINE PHOSPHORYLASE"/>
    <property type="match status" value="1"/>
</dbReference>
<evidence type="ECO:0000256" key="5">
    <source>
        <dbReference type="ARBA" id="ARBA00022679"/>
    </source>
</evidence>
<proteinExistence type="inferred from homology"/>
<comment type="catalytic activity">
    <reaction evidence="6">
        <text>uridine + phosphate = alpha-D-ribose 1-phosphate + uracil</text>
        <dbReference type="Rhea" id="RHEA:24388"/>
        <dbReference type="ChEBI" id="CHEBI:16704"/>
        <dbReference type="ChEBI" id="CHEBI:17568"/>
        <dbReference type="ChEBI" id="CHEBI:43474"/>
        <dbReference type="ChEBI" id="CHEBI:57720"/>
        <dbReference type="EC" id="2.4.2.3"/>
    </reaction>
</comment>
<dbReference type="PROSITE" id="PS01232">
    <property type="entry name" value="PNP_UDP_1"/>
    <property type="match status" value="1"/>
</dbReference>
<keyword evidence="9" id="KW-1185">Reference proteome</keyword>
<evidence type="ECO:0000313" key="8">
    <source>
        <dbReference type="EMBL" id="EGY80471.1"/>
    </source>
</evidence>
<dbReference type="GO" id="GO:0004850">
    <property type="term" value="F:uridine phosphorylase activity"/>
    <property type="evidence" value="ECO:0007669"/>
    <property type="project" value="UniProtKB-EC"/>
</dbReference>
<evidence type="ECO:0000256" key="1">
    <source>
        <dbReference type="ARBA" id="ARBA00010456"/>
    </source>
</evidence>
<dbReference type="SUPFAM" id="SSF53167">
    <property type="entry name" value="Purine and uridine phosphorylases"/>
    <property type="match status" value="1"/>
</dbReference>
<dbReference type="InterPro" id="IPR018016">
    <property type="entry name" value="Nucleoside_phosphorylase_CS"/>
</dbReference>
<reference evidence="8 9" key="1">
    <citation type="submission" date="2011-06" db="EMBL/GenBank/DDBJ databases">
        <authorList>
            <person name="Muzny D."/>
            <person name="Qin X."/>
            <person name="Deng J."/>
            <person name="Jiang H."/>
            <person name="Liu Y."/>
            <person name="Qu J."/>
            <person name="Song X.-Z."/>
            <person name="Zhang L."/>
            <person name="Thornton R."/>
            <person name="Coyle M."/>
            <person name="Francisco L."/>
            <person name="Jackson L."/>
            <person name="Javaid M."/>
            <person name="Korchina V."/>
            <person name="Kovar C."/>
            <person name="Mata R."/>
            <person name="Mathew T."/>
            <person name="Ngo R."/>
            <person name="Nguyen L."/>
            <person name="Nguyen N."/>
            <person name="Okwuonu G."/>
            <person name="Ongeri F."/>
            <person name="Pham C."/>
            <person name="Simmons D."/>
            <person name="Wilczek-Boney K."/>
            <person name="Hale W."/>
            <person name="Jakkamsetti A."/>
            <person name="Pham P."/>
            <person name="Ruth R."/>
            <person name="San Lucas F."/>
            <person name="Warren J."/>
            <person name="Zhang J."/>
            <person name="Zhao Z."/>
            <person name="Zhou C."/>
            <person name="Zhu D."/>
            <person name="Lee S."/>
            <person name="Bess C."/>
            <person name="Blankenburg K."/>
            <person name="Forbes L."/>
            <person name="Fu Q."/>
            <person name="Gubbala S."/>
            <person name="Hirani K."/>
            <person name="Jayaseelan J.C."/>
            <person name="Lara F."/>
            <person name="Munidasa M."/>
            <person name="Palculict T."/>
            <person name="Patil S."/>
            <person name="Pu L.-L."/>
            <person name="Saada N."/>
            <person name="Tang L."/>
            <person name="Weissenberger G."/>
            <person name="Zhu Y."/>
            <person name="Hemphill L."/>
            <person name="Shang Y."/>
            <person name="Youmans B."/>
            <person name="Ayvaz T."/>
            <person name="Ross M."/>
            <person name="Santibanez J."/>
            <person name="Aqrawi P."/>
            <person name="Gross S."/>
            <person name="Joshi V."/>
            <person name="Fowler G."/>
            <person name="Nazareth L."/>
            <person name="Reid J."/>
            <person name="Worley K."/>
            <person name="Petrosino J."/>
            <person name="Highlander S."/>
            <person name="Gibbs R."/>
        </authorList>
    </citation>
    <scope>NUCLEOTIDE SEQUENCE [LARGE SCALE GENOMIC DNA]</scope>
    <source>
        <strain evidence="8 9">ATCC 29427</strain>
    </source>
</reference>
<keyword evidence="5 8" id="KW-0808">Transferase</keyword>
<dbReference type="STRING" id="997350.HMPREF9129_0414"/>
<gene>
    <name evidence="8" type="primary">udp</name>
    <name evidence="8" type="ORF">HMPREF9129_0414</name>
</gene>
<dbReference type="PATRIC" id="fig|997350.3.peg.401"/>
<sequence length="259" mass="28852">MNNNMDKTLHIKLNKKDVGRYAIIPGNPDRCEKIARLMKNPRKIQENREHTTYEGYLEGEKVIVTSTGMGGPSAAICMEELKKCGVDTFIRVGTCASTSKMVKLGTIVIPNGAVRMEGTGLHYLPLEFPAIPDYKMLKIIEETSIKKGFDTKVGITIIKDSYFTEINPLEKPFGYNLYNSWNSYEKGGAIATSMESATLFLIASCYGLRMATVLVSATNYNDESSIDTSENGYPKEVEYKACEVGVESIRNVIKLDKER</sequence>
<dbReference type="GO" id="GO:0005829">
    <property type="term" value="C:cytosol"/>
    <property type="evidence" value="ECO:0007669"/>
    <property type="project" value="TreeGrafter"/>
</dbReference>
<organism evidence="8 9">
    <name type="scientific">Peptoniphilus indolicus ATCC 29427</name>
    <dbReference type="NCBI Taxonomy" id="997350"/>
    <lineage>
        <taxon>Bacteria</taxon>
        <taxon>Bacillati</taxon>
        <taxon>Bacillota</taxon>
        <taxon>Tissierellia</taxon>
        <taxon>Tissierellales</taxon>
        <taxon>Peptoniphilaceae</taxon>
        <taxon>Peptoniphilus</taxon>
    </lineage>
</organism>
<name>G4D1Y4_9FIRM</name>
<evidence type="ECO:0000256" key="2">
    <source>
        <dbReference type="ARBA" id="ARBA00011888"/>
    </source>
</evidence>
<dbReference type="CDD" id="cd17767">
    <property type="entry name" value="UP_EcUdp-like"/>
    <property type="match status" value="1"/>
</dbReference>
<evidence type="ECO:0000313" key="9">
    <source>
        <dbReference type="Proteomes" id="UP000003422"/>
    </source>
</evidence>
<evidence type="ECO:0000256" key="4">
    <source>
        <dbReference type="ARBA" id="ARBA00022676"/>
    </source>
</evidence>
<protein>
    <recommendedName>
        <fullName evidence="3">Uridine phosphorylase</fullName>
        <ecNumber evidence="2">2.4.2.3</ecNumber>
    </recommendedName>
</protein>
<dbReference type="AlphaFoldDB" id="G4D1Y4"/>
<evidence type="ECO:0000256" key="6">
    <source>
        <dbReference type="ARBA" id="ARBA00048447"/>
    </source>
</evidence>
<dbReference type="Gene3D" id="3.40.50.1580">
    <property type="entry name" value="Nucleoside phosphorylase domain"/>
    <property type="match status" value="1"/>
</dbReference>
<dbReference type="GO" id="GO:0009164">
    <property type="term" value="P:nucleoside catabolic process"/>
    <property type="evidence" value="ECO:0007669"/>
    <property type="project" value="UniProtKB-ARBA"/>
</dbReference>
<feature type="domain" description="Nucleoside phosphorylase" evidence="7">
    <location>
        <begin position="20"/>
        <end position="231"/>
    </location>
</feature>
<dbReference type="HOGENOM" id="CLU_068457_0_0_9"/>
<comment type="caution">
    <text evidence="8">The sequence shown here is derived from an EMBL/GenBank/DDBJ whole genome shotgun (WGS) entry which is preliminary data.</text>
</comment>
<dbReference type="Pfam" id="PF01048">
    <property type="entry name" value="PNP_UDP_1"/>
    <property type="match status" value="1"/>
</dbReference>
<evidence type="ECO:0000259" key="7">
    <source>
        <dbReference type="Pfam" id="PF01048"/>
    </source>
</evidence>
<keyword evidence="4 8" id="KW-0328">Glycosyltransferase</keyword>
<dbReference type="EMBL" id="AGBB01000033">
    <property type="protein sequence ID" value="EGY80471.1"/>
    <property type="molecule type" value="Genomic_DNA"/>
</dbReference>
<dbReference type="InterPro" id="IPR035994">
    <property type="entry name" value="Nucleoside_phosphorylase_sf"/>
</dbReference>
<dbReference type="PANTHER" id="PTHR43691:SF11">
    <property type="entry name" value="FI09636P-RELATED"/>
    <property type="match status" value="1"/>
</dbReference>